<comment type="caution">
    <text evidence="2">The sequence shown here is derived from an EMBL/GenBank/DDBJ whole genome shotgun (WGS) entry which is preliminary data.</text>
</comment>
<accession>A0A5C5RS14</accession>
<protein>
    <submittedName>
        <fullName evidence="2">Uncharacterized protein</fullName>
    </submittedName>
</protein>
<dbReference type="Proteomes" id="UP000319792">
    <property type="component" value="Unassembled WGS sequence"/>
</dbReference>
<reference evidence="2 3" key="1">
    <citation type="submission" date="2019-08" db="EMBL/GenBank/DDBJ databases">
        <title>Tsukamurella conjunctivitidis sp. nov., Tsukamurella assacharolytica sp. nov. and Tsukamurella sputae sp. nov. isolated from patients with conjunctivitis, bacteraemia (lymphoma) and respiratory infection (sputum) in Hong Kong.</title>
        <authorList>
            <person name="Fok K.M.N."/>
            <person name="Fong J.Y.H."/>
        </authorList>
    </citation>
    <scope>NUCLEOTIDE SEQUENCE [LARGE SCALE GENOMIC DNA]</scope>
    <source>
        <strain evidence="2 3">HKU70</strain>
    </source>
</reference>
<evidence type="ECO:0000313" key="3">
    <source>
        <dbReference type="Proteomes" id="UP000319792"/>
    </source>
</evidence>
<gene>
    <name evidence="2" type="ORF">FK268_09090</name>
</gene>
<evidence type="ECO:0000256" key="1">
    <source>
        <dbReference type="SAM" id="Phobius"/>
    </source>
</evidence>
<feature type="transmembrane region" description="Helical" evidence="1">
    <location>
        <begin position="79"/>
        <end position="100"/>
    </location>
</feature>
<keyword evidence="3" id="KW-1185">Reference proteome</keyword>
<organism evidence="2 3">
    <name type="scientific">Tsukamurella sputi</name>
    <dbReference type="NCBI Taxonomy" id="2591848"/>
    <lineage>
        <taxon>Bacteria</taxon>
        <taxon>Bacillati</taxon>
        <taxon>Actinomycetota</taxon>
        <taxon>Actinomycetes</taxon>
        <taxon>Mycobacteriales</taxon>
        <taxon>Tsukamurellaceae</taxon>
        <taxon>Tsukamurella</taxon>
    </lineage>
</organism>
<keyword evidence="1" id="KW-1133">Transmembrane helix</keyword>
<name>A0A5C5RS14_9ACTN</name>
<dbReference type="AlphaFoldDB" id="A0A5C5RS14"/>
<dbReference type="RefSeq" id="WP_146433241.1">
    <property type="nucleotide sequence ID" value="NZ_VIGV01000002.1"/>
</dbReference>
<dbReference type="OrthoDB" id="4773160at2"/>
<keyword evidence="1" id="KW-0472">Membrane</keyword>
<keyword evidence="1" id="KW-0812">Transmembrane</keyword>
<proteinExistence type="predicted"/>
<evidence type="ECO:0000313" key="2">
    <source>
        <dbReference type="EMBL" id="TWS25338.1"/>
    </source>
</evidence>
<dbReference type="EMBL" id="VIGV01000002">
    <property type="protein sequence ID" value="TWS25338.1"/>
    <property type="molecule type" value="Genomic_DNA"/>
</dbReference>
<feature type="transmembrane region" description="Helical" evidence="1">
    <location>
        <begin position="54"/>
        <end position="72"/>
    </location>
</feature>
<feature type="transmembrane region" description="Helical" evidence="1">
    <location>
        <begin position="112"/>
        <end position="132"/>
    </location>
</feature>
<sequence>MIRRGTWVPLLPPHARNVVVGLVPIEPIVRGIDYILPGGETAPQLTLVEAAAPMTFWGALCLLAGIVALTGFWGRWRRVCAAGMWLGAATYLTLAVGQWWEVVGHPWFDGVRGPAIVTIFGAAMAGIALGYARQEPE</sequence>